<evidence type="ECO:0000256" key="3">
    <source>
        <dbReference type="ARBA" id="ARBA00022475"/>
    </source>
</evidence>
<dbReference type="Pfam" id="PF13675">
    <property type="entry name" value="PilJ"/>
    <property type="match status" value="1"/>
</dbReference>
<reference evidence="19" key="1">
    <citation type="submission" date="2020-02" db="EMBL/GenBank/DDBJ databases">
        <authorList>
            <person name="Chen W.-M."/>
        </authorList>
    </citation>
    <scope>NUCLEOTIDE SEQUENCE</scope>
    <source>
        <strain evidence="19">NBD-18</strain>
    </source>
</reference>
<evidence type="ECO:0000259" key="17">
    <source>
        <dbReference type="PROSITE" id="PS50109"/>
    </source>
</evidence>
<dbReference type="InterPro" id="IPR029016">
    <property type="entry name" value="GAF-like_dom_sf"/>
</dbReference>
<dbReference type="PIRSF" id="PIRSF003167">
    <property type="entry name" value="STHK_NarX/NarQ"/>
    <property type="match status" value="1"/>
</dbReference>
<keyword evidence="6 14" id="KW-0808">Transferase</keyword>
<dbReference type="AlphaFoldDB" id="A0A6B2R4L6"/>
<keyword evidence="12 14" id="KW-0902">Two-component regulatory system</keyword>
<feature type="transmembrane region" description="Helical" evidence="16">
    <location>
        <begin position="179"/>
        <end position="200"/>
    </location>
</feature>
<feature type="transmembrane region" description="Helical" evidence="16">
    <location>
        <begin position="15"/>
        <end position="40"/>
    </location>
</feature>
<evidence type="ECO:0000256" key="16">
    <source>
        <dbReference type="SAM" id="Phobius"/>
    </source>
</evidence>
<keyword evidence="4 14" id="KW-0997">Cell inner membrane</keyword>
<dbReference type="SUPFAM" id="SSF55874">
    <property type="entry name" value="ATPase domain of HSP90 chaperone/DNA topoisomerase II/histidine kinase"/>
    <property type="match status" value="1"/>
</dbReference>
<keyword evidence="11 16" id="KW-1133">Transmembrane helix</keyword>
<dbReference type="Gene3D" id="1.20.120.960">
    <property type="entry name" value="Histidine kinase NarX, sensor domain"/>
    <property type="match status" value="1"/>
</dbReference>
<feature type="domain" description="Histidine kinase" evidence="17">
    <location>
        <begin position="445"/>
        <end position="638"/>
    </location>
</feature>
<feature type="coiled-coil region" evidence="15">
    <location>
        <begin position="242"/>
        <end position="269"/>
    </location>
</feature>
<dbReference type="PANTHER" id="PTHR24421">
    <property type="entry name" value="NITRATE/NITRITE SENSOR PROTEIN NARX-RELATED"/>
    <property type="match status" value="1"/>
</dbReference>
<dbReference type="PROSITE" id="PS50109">
    <property type="entry name" value="HIS_KIN"/>
    <property type="match status" value="1"/>
</dbReference>
<evidence type="ECO:0000256" key="6">
    <source>
        <dbReference type="ARBA" id="ARBA00022679"/>
    </source>
</evidence>
<dbReference type="RefSeq" id="WP_163656220.1">
    <property type="nucleotide sequence ID" value="NZ_JAAGRN010000012.1"/>
</dbReference>
<keyword evidence="10 14" id="KW-0067">ATP-binding</keyword>
<dbReference type="GO" id="GO:0005524">
    <property type="term" value="F:ATP binding"/>
    <property type="evidence" value="ECO:0007669"/>
    <property type="project" value="UniProtKB-UniRule"/>
</dbReference>
<keyword evidence="9 14" id="KW-0418">Kinase</keyword>
<dbReference type="InterPro" id="IPR036890">
    <property type="entry name" value="HATPase_C_sf"/>
</dbReference>
<dbReference type="Gene3D" id="6.10.340.10">
    <property type="match status" value="1"/>
</dbReference>
<dbReference type="Pfam" id="PF02518">
    <property type="entry name" value="HATPase_c"/>
    <property type="match status" value="1"/>
</dbReference>
<evidence type="ECO:0000256" key="5">
    <source>
        <dbReference type="ARBA" id="ARBA00022553"/>
    </source>
</evidence>
<dbReference type="Gene3D" id="1.20.5.1930">
    <property type="match status" value="1"/>
</dbReference>
<evidence type="ECO:0000256" key="4">
    <source>
        <dbReference type="ARBA" id="ARBA00022519"/>
    </source>
</evidence>
<evidence type="ECO:0000256" key="11">
    <source>
        <dbReference type="ARBA" id="ARBA00022989"/>
    </source>
</evidence>
<dbReference type="Gene3D" id="3.30.565.10">
    <property type="entry name" value="Histidine kinase-like ATPase, C-terminal domain"/>
    <property type="match status" value="1"/>
</dbReference>
<dbReference type="InterPro" id="IPR042295">
    <property type="entry name" value="NarX-like_N_sf"/>
</dbReference>
<evidence type="ECO:0000259" key="18">
    <source>
        <dbReference type="PROSITE" id="PS50885"/>
    </source>
</evidence>
<keyword evidence="8 14" id="KW-0547">Nucleotide-binding</keyword>
<dbReference type="InterPro" id="IPR011712">
    <property type="entry name" value="Sig_transdc_His_kin_sub3_dim/P"/>
</dbReference>
<dbReference type="Pfam" id="PF13185">
    <property type="entry name" value="GAF_2"/>
    <property type="match status" value="1"/>
</dbReference>
<dbReference type="InterPro" id="IPR003594">
    <property type="entry name" value="HATPase_dom"/>
</dbReference>
<evidence type="ECO:0000256" key="14">
    <source>
        <dbReference type="PIRNR" id="PIRNR003167"/>
    </source>
</evidence>
<name>A0A6B2R4L6_9BURK</name>
<dbReference type="PROSITE" id="PS50885">
    <property type="entry name" value="HAMP"/>
    <property type="match status" value="1"/>
</dbReference>
<evidence type="ECO:0000256" key="12">
    <source>
        <dbReference type="ARBA" id="ARBA00023012"/>
    </source>
</evidence>
<keyword evidence="5" id="KW-0597">Phosphoprotein</keyword>
<evidence type="ECO:0000256" key="8">
    <source>
        <dbReference type="ARBA" id="ARBA00022741"/>
    </source>
</evidence>
<evidence type="ECO:0000256" key="7">
    <source>
        <dbReference type="ARBA" id="ARBA00022692"/>
    </source>
</evidence>
<evidence type="ECO:0000313" key="19">
    <source>
        <dbReference type="EMBL" id="NDY84399.1"/>
    </source>
</evidence>
<dbReference type="PANTHER" id="PTHR24421:SF10">
    <property type="entry name" value="NITRATE_NITRITE SENSOR PROTEIN NARQ"/>
    <property type="match status" value="1"/>
</dbReference>
<keyword evidence="15" id="KW-0175">Coiled coil</keyword>
<dbReference type="InterPro" id="IPR016380">
    <property type="entry name" value="Sig_transdc_His_kin_NarX/NarQ"/>
</dbReference>
<dbReference type="InterPro" id="IPR003660">
    <property type="entry name" value="HAMP_dom"/>
</dbReference>
<dbReference type="InterPro" id="IPR003018">
    <property type="entry name" value="GAF"/>
</dbReference>
<comment type="caution">
    <text evidence="19">The sequence shown here is derived from an EMBL/GenBank/DDBJ whole genome shotgun (WGS) entry which is preliminary data.</text>
</comment>
<dbReference type="SMART" id="SM00387">
    <property type="entry name" value="HATPase_c"/>
    <property type="match status" value="1"/>
</dbReference>
<evidence type="ECO:0000256" key="2">
    <source>
        <dbReference type="ARBA" id="ARBA00004429"/>
    </source>
</evidence>
<dbReference type="InterPro" id="IPR005467">
    <property type="entry name" value="His_kinase_dom"/>
</dbReference>
<comment type="catalytic activity">
    <reaction evidence="1 14">
        <text>ATP + protein L-histidine = ADP + protein N-phospho-L-histidine.</text>
        <dbReference type="EC" id="2.7.13.3"/>
    </reaction>
</comment>
<dbReference type="SUPFAM" id="SSF55781">
    <property type="entry name" value="GAF domain-like"/>
    <property type="match status" value="1"/>
</dbReference>
<dbReference type="Pfam" id="PF00672">
    <property type="entry name" value="HAMP"/>
    <property type="match status" value="1"/>
</dbReference>
<dbReference type="GO" id="GO:0005886">
    <property type="term" value="C:plasma membrane"/>
    <property type="evidence" value="ECO:0007669"/>
    <property type="project" value="UniProtKB-SubCell"/>
</dbReference>
<dbReference type="GO" id="GO:0046983">
    <property type="term" value="F:protein dimerization activity"/>
    <property type="evidence" value="ECO:0007669"/>
    <property type="project" value="UniProtKB-UniRule"/>
</dbReference>
<keyword evidence="7 16" id="KW-0812">Transmembrane</keyword>
<dbReference type="SMART" id="SM00304">
    <property type="entry name" value="HAMP"/>
    <property type="match status" value="1"/>
</dbReference>
<gene>
    <name evidence="19" type="ORF">G3I67_14290</name>
</gene>
<sequence>MAVNWRSPIGRNYKLGVRLVSVCLTGLLFGLTMVVGTLWLSWALEGAAAAVNDTGSLRMQSVRIGLNLSQPKPNLVELEQQIRALEKTIANLRDGDPQRPLRMPGRDTVQKQFHQLSDTWQNKLLPILSSFEKNPDQRAQWVSRYLNEVSNFVTIADRLVWQIEAENAYDTSILRASQLALIVLMIASSVALIYLLYGWVIRPVGALQRGISQMTARNFDARVPVEGRDEFGELASGFNDMAAQLKALYSDLEDRVEQKTRQLAAQNKELATLYGFSAYLSQAGDLEQRCEGFLSKLIEHFGASGGTVRILDLRQNNLHLTVHQGISENFAKDELCLHAGDCLCGEAAQQGEMKLHDFRSLPQVLQYRCQEEGFNSIAIAQIKLGNMHLGSYTLHFKTPREFTGEDRKLFEAVGQHLGMAIENQRLLTRTRELAVSEERNLVAQGLHDSIAQGLNFLKLQIQMLHDSLKRDAKDEVQEVLAMIDAGVRESYDDVRELLTNFRIKLGEGDLLDALKISVDRFRHQTGLKVDLNVDNHGLPLPSEQELQALFIVQEALSNIRKHAHASQVRIDLKNDRDFELSVKDNGCGFDQNIHASDKEQHIGLKIMKERAAQLNAKLTVTSKVNHGTTISLTIPRSARIAA</sequence>
<feature type="domain" description="HAMP" evidence="18">
    <location>
        <begin position="198"/>
        <end position="250"/>
    </location>
</feature>
<evidence type="ECO:0000256" key="13">
    <source>
        <dbReference type="ARBA" id="ARBA00023136"/>
    </source>
</evidence>
<protein>
    <recommendedName>
        <fullName evidence="14">Sensor protein</fullName>
        <ecNumber evidence="14">2.7.13.3</ecNumber>
    </recommendedName>
</protein>
<proteinExistence type="predicted"/>
<evidence type="ECO:0000256" key="9">
    <source>
        <dbReference type="ARBA" id="ARBA00022777"/>
    </source>
</evidence>
<dbReference type="SMART" id="SM00065">
    <property type="entry name" value="GAF"/>
    <property type="match status" value="1"/>
</dbReference>
<dbReference type="InterPro" id="IPR029095">
    <property type="entry name" value="NarX-like_N"/>
</dbReference>
<dbReference type="GO" id="GO:0000155">
    <property type="term" value="F:phosphorelay sensor kinase activity"/>
    <property type="evidence" value="ECO:0007669"/>
    <property type="project" value="UniProtKB-UniRule"/>
</dbReference>
<dbReference type="EMBL" id="JAAGRN010000012">
    <property type="protein sequence ID" value="NDY84399.1"/>
    <property type="molecule type" value="Genomic_DNA"/>
</dbReference>
<evidence type="ECO:0000256" key="15">
    <source>
        <dbReference type="SAM" id="Coils"/>
    </source>
</evidence>
<organism evidence="19">
    <name type="scientific">Sheuella amnicola</name>
    <dbReference type="NCBI Taxonomy" id="2707330"/>
    <lineage>
        <taxon>Bacteria</taxon>
        <taxon>Pseudomonadati</taxon>
        <taxon>Pseudomonadota</taxon>
        <taxon>Betaproteobacteria</taxon>
        <taxon>Burkholderiales</taxon>
        <taxon>Alcaligenaceae</taxon>
        <taxon>Sheuella</taxon>
    </lineage>
</organism>
<dbReference type="SUPFAM" id="SSF158472">
    <property type="entry name" value="HAMP domain-like"/>
    <property type="match status" value="1"/>
</dbReference>
<evidence type="ECO:0000256" key="1">
    <source>
        <dbReference type="ARBA" id="ARBA00000085"/>
    </source>
</evidence>
<keyword evidence="13 14" id="KW-0472">Membrane</keyword>
<keyword evidence="3 14" id="KW-1003">Cell membrane</keyword>
<dbReference type="CDD" id="cd16917">
    <property type="entry name" value="HATPase_UhpB-NarQ-NarX-like"/>
    <property type="match status" value="1"/>
</dbReference>
<dbReference type="Gene3D" id="3.30.450.40">
    <property type="match status" value="1"/>
</dbReference>
<comment type="subcellular location">
    <subcellularLocation>
        <location evidence="2">Cell inner membrane</location>
        <topology evidence="2">Multi-pass membrane protein</topology>
    </subcellularLocation>
</comment>
<dbReference type="Pfam" id="PF07730">
    <property type="entry name" value="HisKA_3"/>
    <property type="match status" value="1"/>
</dbReference>
<dbReference type="CDD" id="cd06225">
    <property type="entry name" value="HAMP"/>
    <property type="match status" value="1"/>
</dbReference>
<dbReference type="InterPro" id="IPR050482">
    <property type="entry name" value="Sensor_HK_TwoCompSys"/>
</dbReference>
<accession>A0A6B2R4L6</accession>
<dbReference type="EC" id="2.7.13.3" evidence="14"/>
<evidence type="ECO:0000256" key="10">
    <source>
        <dbReference type="ARBA" id="ARBA00022840"/>
    </source>
</evidence>